<dbReference type="AlphaFoldDB" id="A0A9R0SRU0"/>
<dbReference type="Gramene" id="TRITD4Av1G252020.1">
    <property type="protein sequence ID" value="TRITD4Av1G252020.1"/>
    <property type="gene ID" value="TRITD4Av1G252020"/>
</dbReference>
<protein>
    <recommendedName>
        <fullName evidence="2">Disease resistance R13L4/SHOC-2-like LRR domain-containing protein</fullName>
    </recommendedName>
</protein>
<dbReference type="Gene3D" id="3.80.10.10">
    <property type="entry name" value="Ribonuclease Inhibitor"/>
    <property type="match status" value="1"/>
</dbReference>
<reference evidence="3 4" key="1">
    <citation type="submission" date="2017-09" db="EMBL/GenBank/DDBJ databases">
        <authorList>
            <consortium name="International Durum Wheat Genome Sequencing Consortium (IDWGSC)"/>
            <person name="Milanesi L."/>
        </authorList>
    </citation>
    <scope>NUCLEOTIDE SEQUENCE [LARGE SCALE GENOMIC DNA]</scope>
    <source>
        <strain evidence="4">cv. Svevo</strain>
    </source>
</reference>
<dbReference type="OMA" id="PIAHSVW"/>
<gene>
    <name evidence="3" type="ORF">TRITD_4Av1G252020</name>
</gene>
<evidence type="ECO:0000313" key="4">
    <source>
        <dbReference type="Proteomes" id="UP000324705"/>
    </source>
</evidence>
<proteinExistence type="predicted"/>
<sequence length="353" mass="40256">MTVLELSGLPIEKIPDAIGDLFNLRHLGLRNSKVKMLPMSVDKLSNLLTLDLARSDIHEVPSGIVKLKKLRNLFVEKKIDPNWRAFKCSSGVHIASGLGNLTNLQTLRALEAHDGSIRHLGELRQLRSLRLWNVKGIYCGRIRDSLVQMRHLSNLSVSASDENEVLLLNVLPNLRKLVLRGRLAEGALNESLLFQPVGGQNLYRLSLSWSQLREDPLPSLSRLSNLTQIHFTRAYNGEHLAFLMGWFPKLKTLQLRDLPNLKQLDIQQGAMANLERLFLINLNSMMEVPSGIEFLMPLQRLGFHEITNEGMKRLRYGVHYCRSRKRTDPIAHSVWDSSAFLRRHLLFVPPPLR</sequence>
<keyword evidence="4" id="KW-1185">Reference proteome</keyword>
<organism evidence="3 4">
    <name type="scientific">Triticum turgidum subsp. durum</name>
    <name type="common">Durum wheat</name>
    <name type="synonym">Triticum durum</name>
    <dbReference type="NCBI Taxonomy" id="4567"/>
    <lineage>
        <taxon>Eukaryota</taxon>
        <taxon>Viridiplantae</taxon>
        <taxon>Streptophyta</taxon>
        <taxon>Embryophyta</taxon>
        <taxon>Tracheophyta</taxon>
        <taxon>Spermatophyta</taxon>
        <taxon>Magnoliopsida</taxon>
        <taxon>Liliopsida</taxon>
        <taxon>Poales</taxon>
        <taxon>Poaceae</taxon>
        <taxon>BOP clade</taxon>
        <taxon>Pooideae</taxon>
        <taxon>Triticodae</taxon>
        <taxon>Triticeae</taxon>
        <taxon>Triticinae</taxon>
        <taxon>Triticum</taxon>
    </lineage>
</organism>
<dbReference type="Pfam" id="PF23598">
    <property type="entry name" value="LRR_14"/>
    <property type="match status" value="1"/>
</dbReference>
<dbReference type="InterPro" id="IPR032675">
    <property type="entry name" value="LRR_dom_sf"/>
</dbReference>
<dbReference type="PANTHER" id="PTHR47186">
    <property type="entry name" value="LEUCINE-RICH REPEAT-CONTAINING PROTEIN 57"/>
    <property type="match status" value="1"/>
</dbReference>
<feature type="domain" description="Disease resistance R13L4/SHOC-2-like LRR" evidence="2">
    <location>
        <begin position="16"/>
        <end position="301"/>
    </location>
</feature>
<dbReference type="EMBL" id="LT934117">
    <property type="protein sequence ID" value="VAH99052.1"/>
    <property type="molecule type" value="Genomic_DNA"/>
</dbReference>
<keyword evidence="1" id="KW-0677">Repeat</keyword>
<evidence type="ECO:0000259" key="2">
    <source>
        <dbReference type="Pfam" id="PF23598"/>
    </source>
</evidence>
<evidence type="ECO:0000256" key="1">
    <source>
        <dbReference type="ARBA" id="ARBA00022737"/>
    </source>
</evidence>
<name>A0A9R0SRU0_TRITD</name>
<dbReference type="PANTHER" id="PTHR47186:SF29">
    <property type="entry name" value="NB-ARC DOMAIN-CONTAINING PROTEIN"/>
    <property type="match status" value="1"/>
</dbReference>
<dbReference type="Proteomes" id="UP000324705">
    <property type="component" value="Chromosome 4A"/>
</dbReference>
<dbReference type="InterPro" id="IPR055414">
    <property type="entry name" value="LRR_R13L4/SHOC2-like"/>
</dbReference>
<accession>A0A9R0SRU0</accession>
<evidence type="ECO:0000313" key="3">
    <source>
        <dbReference type="EMBL" id="VAH99052.1"/>
    </source>
</evidence>
<dbReference type="SUPFAM" id="SSF52058">
    <property type="entry name" value="L domain-like"/>
    <property type="match status" value="1"/>
</dbReference>